<evidence type="ECO:0000256" key="1">
    <source>
        <dbReference type="SAM" id="MobiDB-lite"/>
    </source>
</evidence>
<accession>A0A0G4LDB0</accession>
<evidence type="ECO:0000313" key="2">
    <source>
        <dbReference type="EMBL" id="CRK20027.1"/>
    </source>
</evidence>
<name>A0A0G4LDB0_VERLO</name>
<evidence type="ECO:0000313" key="3">
    <source>
        <dbReference type="Proteomes" id="UP000044602"/>
    </source>
</evidence>
<gene>
    <name evidence="2" type="ORF">BN1708_003289</name>
</gene>
<feature type="region of interest" description="Disordered" evidence="1">
    <location>
        <begin position="33"/>
        <end position="74"/>
    </location>
</feature>
<feature type="compositionally biased region" description="Polar residues" evidence="1">
    <location>
        <begin position="64"/>
        <end position="74"/>
    </location>
</feature>
<dbReference type="EMBL" id="CVQH01011113">
    <property type="protein sequence ID" value="CRK20027.1"/>
    <property type="molecule type" value="Genomic_DNA"/>
</dbReference>
<proteinExistence type="predicted"/>
<protein>
    <submittedName>
        <fullName evidence="2">Uncharacterized protein</fullName>
    </submittedName>
</protein>
<sequence>MMACPTGCEAPVTTQTKPYWILLSKFLKNGVPMSVKPSAPLSSKGGQHASGAAGKPGLRRSSPEAVSTMGSETP</sequence>
<dbReference type="Proteomes" id="UP000044602">
    <property type="component" value="Unassembled WGS sequence"/>
</dbReference>
<keyword evidence="3" id="KW-1185">Reference proteome</keyword>
<dbReference type="AlphaFoldDB" id="A0A0G4LDB0"/>
<organism evidence="2 3">
    <name type="scientific">Verticillium longisporum</name>
    <name type="common">Verticillium dahliae var. longisporum</name>
    <dbReference type="NCBI Taxonomy" id="100787"/>
    <lineage>
        <taxon>Eukaryota</taxon>
        <taxon>Fungi</taxon>
        <taxon>Dikarya</taxon>
        <taxon>Ascomycota</taxon>
        <taxon>Pezizomycotina</taxon>
        <taxon>Sordariomycetes</taxon>
        <taxon>Hypocreomycetidae</taxon>
        <taxon>Glomerellales</taxon>
        <taxon>Plectosphaerellaceae</taxon>
        <taxon>Verticillium</taxon>
    </lineage>
</organism>
<reference evidence="3" key="1">
    <citation type="submission" date="2015-05" db="EMBL/GenBank/DDBJ databases">
        <authorList>
            <person name="Fogelqvist Johan"/>
        </authorList>
    </citation>
    <scope>NUCLEOTIDE SEQUENCE [LARGE SCALE GENOMIC DNA]</scope>
</reference>
<feature type="non-terminal residue" evidence="2">
    <location>
        <position position="74"/>
    </location>
</feature>